<evidence type="ECO:0000313" key="9">
    <source>
        <dbReference type="Proteomes" id="UP000014140"/>
    </source>
</evidence>
<dbReference type="PATRIC" id="fig|1235789.3.peg.2735"/>
<dbReference type="PANTHER" id="PTHR11069:SF23">
    <property type="entry name" value="LYSOSOMAL ACID GLUCOSYLCERAMIDASE"/>
    <property type="match status" value="1"/>
</dbReference>
<comment type="similarity">
    <text evidence="1 4">Belongs to the glycosyl hydrolase 30 family.</text>
</comment>
<feature type="domain" description="Glycosyl hydrolase family 30 TIM-barrel" evidence="6">
    <location>
        <begin position="232"/>
        <end position="435"/>
    </location>
</feature>
<dbReference type="Pfam" id="PF02055">
    <property type="entry name" value="Glyco_hydro_30"/>
    <property type="match status" value="2"/>
</dbReference>
<dbReference type="SUPFAM" id="SSF51445">
    <property type="entry name" value="(Trans)glycosidases"/>
    <property type="match status" value="1"/>
</dbReference>
<dbReference type="Proteomes" id="UP000014140">
    <property type="component" value="Unassembled WGS sequence"/>
</dbReference>
<evidence type="ECO:0000259" key="7">
    <source>
        <dbReference type="Pfam" id="PF17189"/>
    </source>
</evidence>
<keyword evidence="9" id="KW-1185">Reference proteome</keyword>
<evidence type="ECO:0000256" key="4">
    <source>
        <dbReference type="RuleBase" id="RU361188"/>
    </source>
</evidence>
<dbReference type="GO" id="GO:0004348">
    <property type="term" value="F:glucosylceramidase activity"/>
    <property type="evidence" value="ECO:0007669"/>
    <property type="project" value="InterPro"/>
</dbReference>
<keyword evidence="5" id="KW-0472">Membrane</keyword>
<dbReference type="EMBL" id="ASSQ01000013">
    <property type="protein sequence ID" value="EOS17735.1"/>
    <property type="molecule type" value="Genomic_DNA"/>
</dbReference>
<evidence type="ECO:0000259" key="6">
    <source>
        <dbReference type="Pfam" id="PF02055"/>
    </source>
</evidence>
<dbReference type="InterPro" id="IPR033453">
    <property type="entry name" value="Glyco_hydro_30_TIM-barrel"/>
</dbReference>
<evidence type="ECO:0000256" key="3">
    <source>
        <dbReference type="ARBA" id="ARBA00022801"/>
    </source>
</evidence>
<feature type="domain" description="Glycosyl hydrolase family 30 TIM-barrel" evidence="6">
    <location>
        <begin position="87"/>
        <end position="199"/>
    </location>
</feature>
<proteinExistence type="inferred from homology"/>
<keyword evidence="2" id="KW-0732">Signal</keyword>
<sequence>MTCSFAIPCQARERVCVILNISLMKTSLLILAFALVLSSCSVQPRASWIITTENEPWQEQSDLVSASSDTIPTIDAVIHTHKKGQKIDGFGACFNELGWISLSKLDPTVREEIMEELFFPEIGANFTICRMPVGANDFSRDWYSYNETEGDFEMEYFTIANDQQTLIPFIKGAQKYNSDLRIWASPWCPPAWMKYNKHYASAYTGEAYNEKYRNGLPADKVGYEGTDMFIQDSLYLQSYALYFSKFIEAYREQGIDIFAVMPQNEFNSAQIFPSCCWTAASLANFVGNYLGPAMKEQDVKVMFGTMERANEALVDTILTDPVSGKYISAVGFQWAGKGAIKGIHERYPDMKLYQTEQECGDGKNDWSGAVYSWNLMRHYLDNGASAYMYWNISLDKGGISRWGWAQNSLVVVDPDTKTFHYTPEYYVMKHLSHYVQPGARKLETSGQFSNLMAFVNPDKSIVVALANEGNEDRQVSVEIDGRVYQPVLPAHSIATLLID</sequence>
<dbReference type="PRINTS" id="PR00843">
    <property type="entry name" value="GLHYDRLASE30"/>
</dbReference>
<keyword evidence="4" id="KW-0326">Glycosidase</keyword>
<keyword evidence="5" id="KW-1133">Transmembrane helix</keyword>
<feature type="transmembrane region" description="Helical" evidence="5">
    <location>
        <begin position="15"/>
        <end position="37"/>
    </location>
</feature>
<dbReference type="InterPro" id="IPR017853">
    <property type="entry name" value="GH"/>
</dbReference>
<dbReference type="InterPro" id="IPR001139">
    <property type="entry name" value="Glyco_hydro_30"/>
</dbReference>
<comment type="caution">
    <text evidence="8">The sequence shown here is derived from an EMBL/GenBank/DDBJ whole genome shotgun (WGS) entry which is preliminary data.</text>
</comment>
<dbReference type="GO" id="GO:0016020">
    <property type="term" value="C:membrane"/>
    <property type="evidence" value="ECO:0007669"/>
    <property type="project" value="GOC"/>
</dbReference>
<dbReference type="InterPro" id="IPR013780">
    <property type="entry name" value="Glyco_hydro_b"/>
</dbReference>
<evidence type="ECO:0000256" key="5">
    <source>
        <dbReference type="SAM" id="Phobius"/>
    </source>
</evidence>
<protein>
    <submittedName>
        <fullName evidence="8">Glucosylceramidase</fullName>
    </submittedName>
</protein>
<dbReference type="Gene3D" id="3.20.20.80">
    <property type="entry name" value="Glycosidases"/>
    <property type="match status" value="1"/>
</dbReference>
<organism evidence="8 9">
    <name type="scientific">Parabacteroides goldsteinii dnLKV18</name>
    <dbReference type="NCBI Taxonomy" id="1235789"/>
    <lineage>
        <taxon>Bacteria</taxon>
        <taxon>Pseudomonadati</taxon>
        <taxon>Bacteroidota</taxon>
        <taxon>Bacteroidia</taxon>
        <taxon>Bacteroidales</taxon>
        <taxon>Tannerellaceae</taxon>
        <taxon>Parabacteroides</taxon>
    </lineage>
</organism>
<dbReference type="AlphaFoldDB" id="S0GRR7"/>
<dbReference type="Gene3D" id="2.60.40.1180">
    <property type="entry name" value="Golgi alpha-mannosidase II"/>
    <property type="match status" value="1"/>
</dbReference>
<keyword evidence="3 4" id="KW-0378">Hydrolase</keyword>
<dbReference type="InterPro" id="IPR033452">
    <property type="entry name" value="GH30_C"/>
</dbReference>
<feature type="domain" description="Glycosyl hydrolase family 30 beta sandwich" evidence="7">
    <location>
        <begin position="439"/>
        <end position="496"/>
    </location>
</feature>
<keyword evidence="5" id="KW-0812">Transmembrane</keyword>
<dbReference type="Pfam" id="PF17189">
    <property type="entry name" value="Glyco_hydro_30C"/>
    <property type="match status" value="1"/>
</dbReference>
<gene>
    <name evidence="8" type="ORF">C803_02749</name>
</gene>
<evidence type="ECO:0000256" key="2">
    <source>
        <dbReference type="ARBA" id="ARBA00022729"/>
    </source>
</evidence>
<dbReference type="HOGENOM" id="CLU_014379_4_0_10"/>
<dbReference type="PANTHER" id="PTHR11069">
    <property type="entry name" value="GLUCOSYLCERAMIDASE"/>
    <property type="match status" value="1"/>
</dbReference>
<dbReference type="GO" id="GO:0006680">
    <property type="term" value="P:glucosylceramide catabolic process"/>
    <property type="evidence" value="ECO:0007669"/>
    <property type="project" value="TreeGrafter"/>
</dbReference>
<name>S0GRR7_9BACT</name>
<evidence type="ECO:0000313" key="8">
    <source>
        <dbReference type="EMBL" id="EOS17735.1"/>
    </source>
</evidence>
<accession>S0GRR7</accession>
<reference evidence="8 9" key="1">
    <citation type="submission" date="2013-04" db="EMBL/GenBank/DDBJ databases">
        <title>The Genome Sequence of Parabacteroides goldsteinii dnLKV18.</title>
        <authorList>
            <consortium name="The Broad Institute Genomics Platform"/>
            <consortium name="The Broad Institute Genome Sequencing Center for Infectious Disease"/>
            <person name="Earl A."/>
            <person name="Xavier R."/>
            <person name="Kuhn K."/>
            <person name="Stappenbeck T."/>
            <person name="Walker B."/>
            <person name="Young S."/>
            <person name="Zeng Q."/>
            <person name="Gargeya S."/>
            <person name="Fitzgerald M."/>
            <person name="Haas B."/>
            <person name="Abouelleil A."/>
            <person name="Allen A.W."/>
            <person name="Alvarado L."/>
            <person name="Arachchi H.M."/>
            <person name="Berlin A.M."/>
            <person name="Chapman S.B."/>
            <person name="Gainer-Dewar J."/>
            <person name="Goldberg J."/>
            <person name="Griggs A."/>
            <person name="Gujja S."/>
            <person name="Hansen M."/>
            <person name="Howarth C."/>
            <person name="Imamovic A."/>
            <person name="Ireland A."/>
            <person name="Larimer J."/>
            <person name="McCowan C."/>
            <person name="Murphy C."/>
            <person name="Pearson M."/>
            <person name="Poon T.W."/>
            <person name="Priest M."/>
            <person name="Roberts A."/>
            <person name="Saif S."/>
            <person name="Shea T."/>
            <person name="Sisk P."/>
            <person name="Sykes S."/>
            <person name="Wortman J."/>
            <person name="Nusbaum C."/>
            <person name="Birren B."/>
        </authorList>
    </citation>
    <scope>NUCLEOTIDE SEQUENCE [LARGE SCALE GENOMIC DNA]</scope>
    <source>
        <strain evidence="9">dnLKV18</strain>
    </source>
</reference>
<evidence type="ECO:0000256" key="1">
    <source>
        <dbReference type="ARBA" id="ARBA00005382"/>
    </source>
</evidence>